<feature type="domain" description="PHD-type" evidence="7">
    <location>
        <begin position="6"/>
        <end position="63"/>
    </location>
</feature>
<evidence type="ECO:0000256" key="5">
    <source>
        <dbReference type="SAM" id="Coils"/>
    </source>
</evidence>
<feature type="region of interest" description="Disordered" evidence="6">
    <location>
        <begin position="134"/>
        <end position="154"/>
    </location>
</feature>
<evidence type="ECO:0000256" key="1">
    <source>
        <dbReference type="ARBA" id="ARBA00022723"/>
    </source>
</evidence>
<dbReference type="SMART" id="SM00249">
    <property type="entry name" value="PHD"/>
    <property type="match status" value="1"/>
</dbReference>
<evidence type="ECO:0000256" key="4">
    <source>
        <dbReference type="PROSITE-ProRule" id="PRU00146"/>
    </source>
</evidence>
<dbReference type="Gene3D" id="3.30.40.10">
    <property type="entry name" value="Zinc/RING finger domain, C3HC4 (zinc finger)"/>
    <property type="match status" value="1"/>
</dbReference>
<dbReference type="InterPro" id="IPR019786">
    <property type="entry name" value="Zinc_finger_PHD-type_CS"/>
</dbReference>
<keyword evidence="1" id="KW-0479">Metal-binding</keyword>
<evidence type="ECO:0000256" key="6">
    <source>
        <dbReference type="SAM" id="MobiDB-lite"/>
    </source>
</evidence>
<evidence type="ECO:0000313" key="9">
    <source>
        <dbReference type="Proteomes" id="UP000410492"/>
    </source>
</evidence>
<evidence type="ECO:0000313" key="8">
    <source>
        <dbReference type="EMBL" id="VEN57941.1"/>
    </source>
</evidence>
<keyword evidence="3" id="KW-0862">Zinc</keyword>
<feature type="coiled-coil region" evidence="5">
    <location>
        <begin position="100"/>
        <end position="127"/>
    </location>
</feature>
<protein>
    <recommendedName>
        <fullName evidence="7">PHD-type domain-containing protein</fullName>
    </recommendedName>
</protein>
<dbReference type="PROSITE" id="PS50016">
    <property type="entry name" value="ZF_PHD_2"/>
    <property type="match status" value="1"/>
</dbReference>
<keyword evidence="2 4" id="KW-0863">Zinc-finger</keyword>
<organism evidence="8 9">
    <name type="scientific">Callosobruchus maculatus</name>
    <name type="common">Southern cowpea weevil</name>
    <name type="synonym">Pulse bruchid</name>
    <dbReference type="NCBI Taxonomy" id="64391"/>
    <lineage>
        <taxon>Eukaryota</taxon>
        <taxon>Metazoa</taxon>
        <taxon>Ecdysozoa</taxon>
        <taxon>Arthropoda</taxon>
        <taxon>Hexapoda</taxon>
        <taxon>Insecta</taxon>
        <taxon>Pterygota</taxon>
        <taxon>Neoptera</taxon>
        <taxon>Endopterygota</taxon>
        <taxon>Coleoptera</taxon>
        <taxon>Polyphaga</taxon>
        <taxon>Cucujiformia</taxon>
        <taxon>Chrysomeloidea</taxon>
        <taxon>Chrysomelidae</taxon>
        <taxon>Bruchinae</taxon>
        <taxon>Bruchini</taxon>
        <taxon>Callosobruchus</taxon>
    </lineage>
</organism>
<dbReference type="AlphaFoldDB" id="A0A653DEF9"/>
<feature type="region of interest" description="Disordered" evidence="6">
    <location>
        <begin position="168"/>
        <end position="190"/>
    </location>
</feature>
<keyword evidence="9" id="KW-1185">Reference proteome</keyword>
<name>A0A653DEF9_CALMS</name>
<dbReference type="InterPro" id="IPR011011">
    <property type="entry name" value="Znf_FYVE_PHD"/>
</dbReference>
<accession>A0A653DEF9</accession>
<dbReference type="PROSITE" id="PS01359">
    <property type="entry name" value="ZF_PHD_1"/>
    <property type="match status" value="1"/>
</dbReference>
<dbReference type="InterPro" id="IPR019787">
    <property type="entry name" value="Znf_PHD-finger"/>
</dbReference>
<keyword evidence="5" id="KW-0175">Coiled coil</keyword>
<dbReference type="EMBL" id="CAACVG010011378">
    <property type="protein sequence ID" value="VEN57941.1"/>
    <property type="molecule type" value="Genomic_DNA"/>
</dbReference>
<proteinExistence type="predicted"/>
<reference evidence="8 9" key="1">
    <citation type="submission" date="2019-01" db="EMBL/GenBank/DDBJ databases">
        <authorList>
            <person name="Sayadi A."/>
        </authorList>
    </citation>
    <scope>NUCLEOTIDE SEQUENCE [LARGE SCALE GENOMIC DNA]</scope>
</reference>
<dbReference type="OrthoDB" id="6781949at2759"/>
<feature type="compositionally biased region" description="Polar residues" evidence="6">
    <location>
        <begin position="175"/>
        <end position="190"/>
    </location>
</feature>
<dbReference type="CDD" id="cd15489">
    <property type="entry name" value="PHD_SF"/>
    <property type="match status" value="1"/>
</dbReference>
<gene>
    <name evidence="8" type="ORF">CALMAC_LOCUS16441</name>
</gene>
<dbReference type="SUPFAM" id="SSF57903">
    <property type="entry name" value="FYVE/PHD zinc finger"/>
    <property type="match status" value="1"/>
</dbReference>
<dbReference type="InterPro" id="IPR001965">
    <property type="entry name" value="Znf_PHD"/>
</dbReference>
<dbReference type="InterPro" id="IPR013083">
    <property type="entry name" value="Znf_RING/FYVE/PHD"/>
</dbReference>
<dbReference type="Proteomes" id="UP000410492">
    <property type="component" value="Unassembled WGS sequence"/>
</dbReference>
<evidence type="ECO:0000259" key="7">
    <source>
        <dbReference type="PROSITE" id="PS50016"/>
    </source>
</evidence>
<sequence>MMADRAGECSRCSDNFIVNSKFIECKLCKLRFHLMCVSIKDSWLKIFSENTNIMWVCDQCKPKCTFPSTLTMVSENVNRIPVEDNYKVMAAENVLYQKLVKEMDTKNAVLQENCTLLKEKVELLRNQVYKNKEDYTSAPPVMPGSRATSTAADTSRYSSVAGGAISTKPIGNLAKPTQNHKQSAKTNNNQIRPEQVKAAIHEAQSVLKVQEIQNLSKELPENNNNAPDGWKQVKRRRRFIVGRNQNLNTVQTVPKS</sequence>
<evidence type="ECO:0000256" key="3">
    <source>
        <dbReference type="ARBA" id="ARBA00022833"/>
    </source>
</evidence>
<dbReference type="GO" id="GO:0008270">
    <property type="term" value="F:zinc ion binding"/>
    <property type="evidence" value="ECO:0007669"/>
    <property type="project" value="UniProtKB-KW"/>
</dbReference>
<evidence type="ECO:0000256" key="2">
    <source>
        <dbReference type="ARBA" id="ARBA00022771"/>
    </source>
</evidence>